<name>A0A1I6P2I8_9FLAO</name>
<gene>
    <name evidence="3" type="ORF">SAMN04488006_0823</name>
</gene>
<dbReference type="OrthoDB" id="9801086at2"/>
<keyword evidence="4" id="KW-1185">Reference proteome</keyword>
<dbReference type="EMBL" id="FOZP01000001">
    <property type="protein sequence ID" value="SFS34298.1"/>
    <property type="molecule type" value="Genomic_DNA"/>
</dbReference>
<reference evidence="4" key="1">
    <citation type="submission" date="2016-10" db="EMBL/GenBank/DDBJ databases">
        <authorList>
            <person name="Varghese N."/>
            <person name="Submissions S."/>
        </authorList>
    </citation>
    <scope>NUCLEOTIDE SEQUENCE [LARGE SCALE GENOMIC DNA]</scope>
    <source>
        <strain evidence="4">DSM 24450</strain>
    </source>
</reference>
<keyword evidence="1" id="KW-0732">Signal</keyword>
<feature type="chain" id="PRO_5011590370" description="DUF2202 domain-containing protein" evidence="1">
    <location>
        <begin position="22"/>
        <end position="213"/>
    </location>
</feature>
<dbReference type="STRING" id="593133.SAMN04488006_0823"/>
<evidence type="ECO:0000313" key="3">
    <source>
        <dbReference type="EMBL" id="SFS34298.1"/>
    </source>
</evidence>
<feature type="domain" description="DUF2202" evidence="2">
    <location>
        <begin position="47"/>
        <end position="204"/>
    </location>
</feature>
<dbReference type="CDD" id="cd01048">
    <property type="entry name" value="Ferritin_like_AB2"/>
    <property type="match status" value="1"/>
</dbReference>
<feature type="signal peptide" evidence="1">
    <location>
        <begin position="1"/>
        <end position="21"/>
    </location>
</feature>
<organism evidence="3 4">
    <name type="scientific">Lutibacter maritimus</name>
    <dbReference type="NCBI Taxonomy" id="593133"/>
    <lineage>
        <taxon>Bacteria</taxon>
        <taxon>Pseudomonadati</taxon>
        <taxon>Bacteroidota</taxon>
        <taxon>Flavobacteriia</taxon>
        <taxon>Flavobacteriales</taxon>
        <taxon>Flavobacteriaceae</taxon>
        <taxon>Lutibacter</taxon>
    </lineage>
</organism>
<evidence type="ECO:0000313" key="4">
    <source>
        <dbReference type="Proteomes" id="UP000199312"/>
    </source>
</evidence>
<accession>A0A1I6P2I8</accession>
<dbReference type="InterPro" id="IPR019243">
    <property type="entry name" value="DUF2202"/>
</dbReference>
<dbReference type="InterPro" id="IPR012347">
    <property type="entry name" value="Ferritin-like"/>
</dbReference>
<dbReference type="Proteomes" id="UP000199312">
    <property type="component" value="Unassembled WGS sequence"/>
</dbReference>
<dbReference type="PROSITE" id="PS51257">
    <property type="entry name" value="PROKAR_LIPOPROTEIN"/>
    <property type="match status" value="1"/>
</dbReference>
<sequence length="213" mass="23996">MKNIFLVIVILSSLIITSCSNDEIDAVTATGINDETATQISLTTNELDDLLFLREEEKLARDVYLFSFEKYNMQIFKNISNSEVQHMSNVLQLLNTYNIDDPASTEIGVFNNSALQAIYNELIEQSSISLIEALKVGDKIEDLDIRDLALNELRTDKSDLLSLYGSLKCGSINHLRSFHSQVLQNNGEYMPEFISQEYFDSIVTTSNEKCGSN</sequence>
<dbReference type="Pfam" id="PF09968">
    <property type="entry name" value="DUF2202"/>
    <property type="match status" value="1"/>
</dbReference>
<dbReference type="RefSeq" id="WP_090222959.1">
    <property type="nucleotide sequence ID" value="NZ_FOZP01000001.1"/>
</dbReference>
<proteinExistence type="predicted"/>
<dbReference type="Gene3D" id="1.20.1260.10">
    <property type="match status" value="1"/>
</dbReference>
<evidence type="ECO:0000259" key="2">
    <source>
        <dbReference type="Pfam" id="PF09968"/>
    </source>
</evidence>
<dbReference type="AlphaFoldDB" id="A0A1I6P2I8"/>
<protein>
    <recommendedName>
        <fullName evidence="2">DUF2202 domain-containing protein</fullName>
    </recommendedName>
</protein>
<evidence type="ECO:0000256" key="1">
    <source>
        <dbReference type="SAM" id="SignalP"/>
    </source>
</evidence>